<gene>
    <name evidence="15" type="ORF">DME_LOCUS5118</name>
</gene>
<dbReference type="InterPro" id="IPR041024">
    <property type="entry name" value="Mcm6_C"/>
</dbReference>
<evidence type="ECO:0000256" key="6">
    <source>
        <dbReference type="ARBA" id="ARBA00022806"/>
    </source>
</evidence>
<dbReference type="GO" id="GO:0003697">
    <property type="term" value="F:single-stranded DNA binding"/>
    <property type="evidence" value="ECO:0007669"/>
    <property type="project" value="TreeGrafter"/>
</dbReference>
<evidence type="ECO:0000313" key="18">
    <source>
        <dbReference type="WBParaSite" id="DME_0000075801-mRNA-1"/>
    </source>
</evidence>
<evidence type="ECO:0000256" key="8">
    <source>
        <dbReference type="ARBA" id="ARBA00023125"/>
    </source>
</evidence>
<dbReference type="PRINTS" id="PR01662">
    <property type="entry name" value="MCMPROTEIN6"/>
</dbReference>
<keyword evidence="4 12" id="KW-0547">Nucleotide-binding</keyword>
<evidence type="ECO:0000256" key="4">
    <source>
        <dbReference type="ARBA" id="ARBA00022741"/>
    </source>
</evidence>
<dbReference type="GO" id="GO:0005524">
    <property type="term" value="F:ATP binding"/>
    <property type="evidence" value="ECO:0007669"/>
    <property type="project" value="UniProtKB-UniRule"/>
</dbReference>
<dbReference type="WBParaSite" id="DME_0000075801-mRNA-1">
    <property type="protein sequence ID" value="DME_0000075801-mRNA-1"/>
    <property type="gene ID" value="DME_0000075801"/>
</dbReference>
<dbReference type="CDD" id="cd17757">
    <property type="entry name" value="MCM6"/>
    <property type="match status" value="1"/>
</dbReference>
<keyword evidence="8 12" id="KW-0238">DNA-binding</keyword>
<evidence type="ECO:0000256" key="9">
    <source>
        <dbReference type="ARBA" id="ARBA00023242"/>
    </source>
</evidence>
<dbReference type="GO" id="GO:0000727">
    <property type="term" value="P:double-strand break repair via break-induced replication"/>
    <property type="evidence" value="ECO:0007669"/>
    <property type="project" value="TreeGrafter"/>
</dbReference>
<dbReference type="Gene3D" id="2.20.28.10">
    <property type="match status" value="1"/>
</dbReference>
<dbReference type="InterPro" id="IPR027417">
    <property type="entry name" value="P-loop_NTPase"/>
</dbReference>
<dbReference type="SUPFAM" id="SSF52540">
    <property type="entry name" value="P-loop containing nucleoside triphosphate hydrolases"/>
    <property type="match status" value="1"/>
</dbReference>
<dbReference type="Gene3D" id="3.40.50.300">
    <property type="entry name" value="P-loop containing nucleotide triphosphate hydrolases"/>
    <property type="match status" value="1"/>
</dbReference>
<dbReference type="GO" id="GO:1990518">
    <property type="term" value="F:single-stranded 3'-5' DNA helicase activity"/>
    <property type="evidence" value="ECO:0007669"/>
    <property type="project" value="TreeGrafter"/>
</dbReference>
<dbReference type="EC" id="3.6.4.12" evidence="13"/>
<dbReference type="InterPro" id="IPR031327">
    <property type="entry name" value="MCM"/>
</dbReference>
<dbReference type="InterPro" id="IPR008049">
    <property type="entry name" value="MCM6"/>
</dbReference>
<dbReference type="InterPro" id="IPR033762">
    <property type="entry name" value="MCM_OB"/>
</dbReference>
<keyword evidence="6 13" id="KW-0347">Helicase</keyword>
<feature type="domain" description="MCM C-terminal AAA(+) ATPase" evidence="14">
    <location>
        <begin position="248"/>
        <end position="455"/>
    </location>
</feature>
<comment type="catalytic activity">
    <reaction evidence="11">
        <text>ATP + H2O = ADP + phosphate + H(+)</text>
        <dbReference type="Rhea" id="RHEA:13065"/>
        <dbReference type="ChEBI" id="CHEBI:15377"/>
        <dbReference type="ChEBI" id="CHEBI:15378"/>
        <dbReference type="ChEBI" id="CHEBI:30616"/>
        <dbReference type="ChEBI" id="CHEBI:43474"/>
        <dbReference type="ChEBI" id="CHEBI:456216"/>
        <dbReference type="EC" id="3.6.4.12"/>
    </reaction>
    <physiologicalReaction direction="left-to-right" evidence="11">
        <dbReference type="Rhea" id="RHEA:13066"/>
    </physiologicalReaction>
</comment>
<dbReference type="AlphaFoldDB" id="A0A158Q2S7"/>
<evidence type="ECO:0000256" key="11">
    <source>
        <dbReference type="ARBA" id="ARBA00048432"/>
    </source>
</evidence>
<comment type="similarity">
    <text evidence="2 12">Belongs to the MCM family.</text>
</comment>
<evidence type="ECO:0000256" key="5">
    <source>
        <dbReference type="ARBA" id="ARBA00022801"/>
    </source>
</evidence>
<dbReference type="Proteomes" id="UP000274756">
    <property type="component" value="Unassembled WGS sequence"/>
</dbReference>
<evidence type="ECO:0000256" key="1">
    <source>
        <dbReference type="ARBA" id="ARBA00004123"/>
    </source>
</evidence>
<dbReference type="Pfam" id="PF17855">
    <property type="entry name" value="MCM_lid"/>
    <property type="match status" value="1"/>
</dbReference>
<dbReference type="GO" id="GO:1902969">
    <property type="term" value="P:mitotic DNA replication"/>
    <property type="evidence" value="ECO:0007669"/>
    <property type="project" value="TreeGrafter"/>
</dbReference>
<keyword evidence="17" id="KW-1185">Reference proteome</keyword>
<protein>
    <recommendedName>
        <fullName evidence="13">DNA replication licensing factor MCM6</fullName>
        <ecNumber evidence="13">3.6.4.12</ecNumber>
    </recommendedName>
</protein>
<dbReference type="OrthoDB" id="1744952at2759"/>
<keyword evidence="10 13" id="KW-0131">Cell cycle</keyword>
<dbReference type="Pfam" id="PF18263">
    <property type="entry name" value="WHD_MCM6"/>
    <property type="match status" value="1"/>
</dbReference>
<proteinExistence type="inferred from homology"/>
<dbReference type="PANTHER" id="PTHR11630">
    <property type="entry name" value="DNA REPLICATION LICENSING FACTOR MCM FAMILY MEMBER"/>
    <property type="match status" value="1"/>
</dbReference>
<dbReference type="PANTHER" id="PTHR11630:SF43">
    <property type="entry name" value="DNA REPLICATION LICENSING FACTOR MCM6"/>
    <property type="match status" value="1"/>
</dbReference>
<dbReference type="FunFam" id="2.20.28.10:FF:000003">
    <property type="entry name" value="DNA helicase"/>
    <property type="match status" value="1"/>
</dbReference>
<comment type="function">
    <text evidence="13">Acts as component of the MCM2-7 complex (MCM complex) which is the replicative helicase essential for 'once per cell cycle' DNA replication initiation and elongation in eukaryotic cells. The active ATPase sites in the MCM2-7 ring are formed through the interaction surfaces of two neighboring subunits such that a critical structure of a conserved arginine finger motif is provided in trans relative to the ATP-binding site of the Walker A box of the adjacent subunit. The six ATPase active sites, however, are likely to contribute differentially to the complex helicase activity.</text>
</comment>
<dbReference type="InterPro" id="IPR001208">
    <property type="entry name" value="MCM_dom"/>
</dbReference>
<keyword evidence="3 13" id="KW-0235">DNA replication</keyword>
<dbReference type="PRINTS" id="PR01657">
    <property type="entry name" value="MCMFAMILY"/>
</dbReference>
<dbReference type="Pfam" id="PF00493">
    <property type="entry name" value="MCM"/>
    <property type="match status" value="1"/>
</dbReference>
<keyword evidence="9" id="KW-0539">Nucleus</keyword>
<dbReference type="InterPro" id="IPR012340">
    <property type="entry name" value="NA-bd_OB-fold"/>
</dbReference>
<evidence type="ECO:0000259" key="14">
    <source>
        <dbReference type="PROSITE" id="PS50051"/>
    </source>
</evidence>
<dbReference type="GO" id="GO:0006270">
    <property type="term" value="P:DNA replication initiation"/>
    <property type="evidence" value="ECO:0007669"/>
    <property type="project" value="UniProtKB-UniRule"/>
</dbReference>
<dbReference type="GO" id="GO:0005634">
    <property type="term" value="C:nucleus"/>
    <property type="evidence" value="ECO:0007669"/>
    <property type="project" value="UniProtKB-SubCell"/>
</dbReference>
<accession>A0A158Q2S7</accession>
<dbReference type="Gene3D" id="2.40.50.140">
    <property type="entry name" value="Nucleic acid-binding proteins"/>
    <property type="match status" value="1"/>
</dbReference>
<evidence type="ECO:0000313" key="15">
    <source>
        <dbReference type="EMBL" id="VDN55145.1"/>
    </source>
</evidence>
<comment type="subcellular location">
    <subcellularLocation>
        <location evidence="1 13">Nucleus</location>
    </subcellularLocation>
</comment>
<sequence length="674" mass="76176">MMQCRDDEVKKMKVRRKELYVSFHNTANKMRLRGLSSNVIGSLICISGQVVRTHQVHPELSKGGFSCSSCGVITRNIEQQFRYTQPARCSNPQCQNRSKFQLDVQESTFIDFQKIRIQEIQSELPRGSIPLSMDVIIRGELVETVQPGDRCDFVGALIVIPEVAQLSAPGMRAEMNNKNRGRMAADQEGITGLKTLGVRDLNYRIAFLACNLCASGRELEENDPQVLWNALSSEERKEMQRMSHDRDIVTNLTNSLFPEIYGNQEVKLGVLLMLFGGVSKVCPNEGTKLRGDINICLVGDPSTAKSQILKTVEYFCPRAIYTSGKASSAAGLTAAVVKDEDSFEFVIEAGALMLADNGVCCIDEFDKMDSRDQVAIHEAMEQQTISITKAGVKATLNARASILAAANPVGGRYDRSRPLRHNIQLSAPIMSRFDLFFVLIDECNEVTDHAIARRIVDNHVNKSKRSDFPRVYTYDQIQKYITFSRCFKPKLSEKSRSLLVSEYKKLRLGDSNNSITSAWRITVRQLESLIRLSEALARIQCDEFVQESHVLEASRLLSNSLVRVDQPDIALQDDFKEIEDKISDILVMRIRELEEQQSGNEDWEGVKQSELIEWYLNEMEDSFETVGEVELQHTVCKRVIRRLLTEDNILIQLNAENEEDPLLVVHPNHVISDE</sequence>
<evidence type="ECO:0000256" key="3">
    <source>
        <dbReference type="ARBA" id="ARBA00022705"/>
    </source>
</evidence>
<dbReference type="Gene3D" id="1.20.58.870">
    <property type="match status" value="1"/>
</dbReference>
<keyword evidence="7 12" id="KW-0067">ATP-binding</keyword>
<evidence type="ECO:0000256" key="13">
    <source>
        <dbReference type="RuleBase" id="RU368064"/>
    </source>
</evidence>
<evidence type="ECO:0000313" key="16">
    <source>
        <dbReference type="Proteomes" id="UP000038040"/>
    </source>
</evidence>
<reference evidence="15 17" key="2">
    <citation type="submission" date="2018-11" db="EMBL/GenBank/DDBJ databases">
        <authorList>
            <consortium name="Pathogen Informatics"/>
        </authorList>
    </citation>
    <scope>NUCLEOTIDE SEQUENCE [LARGE SCALE GENOMIC DNA]</scope>
</reference>
<evidence type="ECO:0000256" key="12">
    <source>
        <dbReference type="RuleBase" id="RU004070"/>
    </source>
</evidence>
<comment type="subunit">
    <text evidence="13">Component of the MCM2-7 complex.</text>
</comment>
<dbReference type="EMBL" id="UYYG01001151">
    <property type="protein sequence ID" value="VDN55145.1"/>
    <property type="molecule type" value="Genomic_DNA"/>
</dbReference>
<evidence type="ECO:0000313" key="17">
    <source>
        <dbReference type="Proteomes" id="UP000274756"/>
    </source>
</evidence>
<organism evidence="16 18">
    <name type="scientific">Dracunculus medinensis</name>
    <name type="common">Guinea worm</name>
    <dbReference type="NCBI Taxonomy" id="318479"/>
    <lineage>
        <taxon>Eukaryota</taxon>
        <taxon>Metazoa</taxon>
        <taxon>Ecdysozoa</taxon>
        <taxon>Nematoda</taxon>
        <taxon>Chromadorea</taxon>
        <taxon>Rhabditida</taxon>
        <taxon>Spirurina</taxon>
        <taxon>Dracunculoidea</taxon>
        <taxon>Dracunculidae</taxon>
        <taxon>Dracunculus</taxon>
    </lineage>
</organism>
<dbReference type="PROSITE" id="PS50051">
    <property type="entry name" value="MCM_2"/>
    <property type="match status" value="1"/>
</dbReference>
<dbReference type="InterPro" id="IPR018525">
    <property type="entry name" value="MCM_CS"/>
</dbReference>
<reference evidence="18" key="1">
    <citation type="submission" date="2016-04" db="UniProtKB">
        <authorList>
            <consortium name="WormBaseParasite"/>
        </authorList>
    </citation>
    <scope>IDENTIFICATION</scope>
</reference>
<dbReference type="Pfam" id="PF17207">
    <property type="entry name" value="MCM_OB"/>
    <property type="match status" value="1"/>
</dbReference>
<keyword evidence="5 13" id="KW-0378">Hydrolase</keyword>
<dbReference type="SMART" id="SM00350">
    <property type="entry name" value="MCM"/>
    <property type="match status" value="1"/>
</dbReference>
<evidence type="ECO:0000256" key="2">
    <source>
        <dbReference type="ARBA" id="ARBA00008010"/>
    </source>
</evidence>
<dbReference type="STRING" id="318479.A0A158Q2S7"/>
<dbReference type="SUPFAM" id="SSF50249">
    <property type="entry name" value="Nucleic acid-binding proteins"/>
    <property type="match status" value="1"/>
</dbReference>
<dbReference type="FunFam" id="3.40.50.300:FF:000115">
    <property type="entry name" value="DNA helicase"/>
    <property type="match status" value="1"/>
</dbReference>
<name>A0A158Q2S7_DRAME</name>
<dbReference type="Proteomes" id="UP000038040">
    <property type="component" value="Unplaced"/>
</dbReference>
<evidence type="ECO:0000256" key="10">
    <source>
        <dbReference type="ARBA" id="ARBA00023306"/>
    </source>
</evidence>
<evidence type="ECO:0000256" key="7">
    <source>
        <dbReference type="ARBA" id="ARBA00022840"/>
    </source>
</evidence>
<dbReference type="GO" id="GO:0016787">
    <property type="term" value="F:hydrolase activity"/>
    <property type="evidence" value="ECO:0007669"/>
    <property type="project" value="UniProtKB-KW"/>
</dbReference>
<dbReference type="GO" id="GO:0042555">
    <property type="term" value="C:MCM complex"/>
    <property type="evidence" value="ECO:0007669"/>
    <property type="project" value="UniProtKB-UniRule"/>
</dbReference>
<dbReference type="PROSITE" id="PS00847">
    <property type="entry name" value="MCM_1"/>
    <property type="match status" value="1"/>
</dbReference>
<dbReference type="InterPro" id="IPR041562">
    <property type="entry name" value="MCM_lid"/>
</dbReference>